<sequence>MVAKRLSPDADEIMLAYLHITDEKGSIGFSFTLWTIEMTCL</sequence>
<reference evidence="2" key="1">
    <citation type="submission" date="2018-01" db="EMBL/GenBank/DDBJ databases">
        <authorList>
            <person name="Kerou L M."/>
        </authorList>
    </citation>
    <scope>NUCLEOTIDE SEQUENCE [LARGE SCALE GENOMIC DNA]</scope>
    <source>
        <strain evidence="2">SCU2</strain>
    </source>
</reference>
<organism evidence="1 2">
    <name type="scientific">Candidatus Nitrosocaldus cavascurensis</name>
    <dbReference type="NCBI Taxonomy" id="2058097"/>
    <lineage>
        <taxon>Archaea</taxon>
        <taxon>Nitrososphaerota</taxon>
        <taxon>Nitrososphaeria</taxon>
        <taxon>Candidatus Nitrosocaldales</taxon>
        <taxon>Candidatus Nitrosocaldaceae</taxon>
        <taxon>Candidatus Nitrosocaldus</taxon>
    </lineage>
</organism>
<dbReference type="Proteomes" id="UP000236248">
    <property type="component" value="Chromosome NCAV"/>
</dbReference>
<dbReference type="AlphaFoldDB" id="A0A2K5APE3"/>
<dbReference type="KEGG" id="ncv:NCAV_0311"/>
<protein>
    <submittedName>
        <fullName evidence="1">Uncharacterized protein</fullName>
    </submittedName>
</protein>
<evidence type="ECO:0000313" key="2">
    <source>
        <dbReference type="Proteomes" id="UP000236248"/>
    </source>
</evidence>
<accession>A0A2K5APE3</accession>
<gene>
    <name evidence="1" type="ORF">NCAV_0311</name>
</gene>
<proteinExistence type="predicted"/>
<keyword evidence="2" id="KW-1185">Reference proteome</keyword>
<name>A0A2K5APE3_9ARCH</name>
<dbReference type="EMBL" id="LT981265">
    <property type="protein sequence ID" value="SPC33505.1"/>
    <property type="molecule type" value="Genomic_DNA"/>
</dbReference>
<evidence type="ECO:0000313" key="1">
    <source>
        <dbReference type="EMBL" id="SPC33505.1"/>
    </source>
</evidence>